<sequence>MLYFKHPSVGLLQLPRMPDTLLFGDRDRWQAEGLSIHPLVPMGTWAISYEGPMRVYKDEDDEDQATGEIVDVRIEVEWSANFDHFDFDSDLDVGAMARAMAKEKWSREYFNNLRDAHQTHYEQMGALKGTAMVAGTTYSVELESMRDHSYGERGPLIW</sequence>
<accession>A0A6A0H624</accession>
<reference evidence="1" key="1">
    <citation type="submission" date="2014-08" db="EMBL/GenBank/DDBJ databases">
        <authorList>
            <person name="Murali S."/>
            <person name="Richards S."/>
            <person name="Bandaranaike D."/>
            <person name="Bellair M."/>
            <person name="Blankenburg K."/>
            <person name="Chao H."/>
            <person name="Dinh H."/>
            <person name="Doddapaneni H."/>
            <person name="Dugan-Rocha S."/>
            <person name="Elkadiri S."/>
            <person name="Gnanaolivu R."/>
            <person name="Hughes D."/>
            <person name="Lee S."/>
            <person name="Li M."/>
            <person name="Ming W."/>
            <person name="Munidasa M."/>
            <person name="Muniz J."/>
            <person name="Nguyen L."/>
            <person name="Osuji N."/>
            <person name="Pu L.-L."/>
            <person name="Puazo M."/>
            <person name="Skinner E."/>
            <person name="Qu C."/>
            <person name="Quiroz J."/>
            <person name="Raj R."/>
            <person name="Weissenberger G."/>
            <person name="Xin Y."/>
            <person name="Zou X."/>
            <person name="Han Y."/>
            <person name="Worley K."/>
            <person name="Muzny D."/>
            <person name="Gibbs R."/>
        </authorList>
    </citation>
    <scope>NUCLEOTIDE SEQUENCE</scope>
    <source>
        <strain evidence="1">HAZT.00-mixed</strain>
        <tissue evidence="1">Whole organism</tissue>
    </source>
</reference>
<protein>
    <submittedName>
        <fullName evidence="1">Uncharacterized protein</fullName>
    </submittedName>
</protein>
<dbReference type="Proteomes" id="UP000711488">
    <property type="component" value="Unassembled WGS sequence"/>
</dbReference>
<comment type="caution">
    <text evidence="1">The sequence shown here is derived from an EMBL/GenBank/DDBJ whole genome shotgun (WGS) entry which is preliminary data.</text>
</comment>
<evidence type="ECO:0000313" key="1">
    <source>
        <dbReference type="EMBL" id="KAA0201078.1"/>
    </source>
</evidence>
<reference evidence="1" key="2">
    <citation type="journal article" date="2018" name="Environ. Sci. Technol.">
        <title>The Toxicogenome of Hyalella azteca: A Model for Sediment Ecotoxicology and Evolutionary Toxicology.</title>
        <authorList>
            <person name="Poynton H.C."/>
            <person name="Hasenbein S."/>
            <person name="Benoit J.B."/>
            <person name="Sepulveda M.S."/>
            <person name="Poelchau M.F."/>
            <person name="Hughes D.S.T."/>
            <person name="Murali S.C."/>
            <person name="Chen S."/>
            <person name="Glastad K.M."/>
            <person name="Goodisman M.A.D."/>
            <person name="Werren J.H."/>
            <person name="Vineis J.H."/>
            <person name="Bowen J.L."/>
            <person name="Friedrich M."/>
            <person name="Jones J."/>
            <person name="Robertson H.M."/>
            <person name="Feyereisen R."/>
            <person name="Mechler-Hickson A."/>
            <person name="Mathers N."/>
            <person name="Lee C.E."/>
            <person name="Colbourne J.K."/>
            <person name="Biales A."/>
            <person name="Johnston J.S."/>
            <person name="Wellborn G.A."/>
            <person name="Rosendale A.J."/>
            <person name="Cridge A.G."/>
            <person name="Munoz-Torres M.C."/>
            <person name="Bain P.A."/>
            <person name="Manny A.R."/>
            <person name="Major K.M."/>
            <person name="Lambert F.N."/>
            <person name="Vulpe C.D."/>
            <person name="Tuck P."/>
            <person name="Blalock B.J."/>
            <person name="Lin Y.Y."/>
            <person name="Smith M.E."/>
            <person name="Ochoa-Acuna H."/>
            <person name="Chen M.M."/>
            <person name="Childers C.P."/>
            <person name="Qu J."/>
            <person name="Dugan S."/>
            <person name="Lee S.L."/>
            <person name="Chao H."/>
            <person name="Dinh H."/>
            <person name="Han Y."/>
            <person name="Doddapaneni H."/>
            <person name="Worley K.C."/>
            <person name="Muzny D.M."/>
            <person name="Gibbs R.A."/>
            <person name="Richards S."/>
        </authorList>
    </citation>
    <scope>NUCLEOTIDE SEQUENCE</scope>
    <source>
        <strain evidence="1">HAZT.00-mixed</strain>
        <tissue evidence="1">Whole organism</tissue>
    </source>
</reference>
<gene>
    <name evidence="1" type="ORF">HAZT_HAZT006242</name>
</gene>
<organism evidence="1">
    <name type="scientific">Hyalella azteca</name>
    <name type="common">Amphipod</name>
    <dbReference type="NCBI Taxonomy" id="294128"/>
    <lineage>
        <taxon>Eukaryota</taxon>
        <taxon>Metazoa</taxon>
        <taxon>Ecdysozoa</taxon>
        <taxon>Arthropoda</taxon>
        <taxon>Crustacea</taxon>
        <taxon>Multicrustacea</taxon>
        <taxon>Malacostraca</taxon>
        <taxon>Eumalacostraca</taxon>
        <taxon>Peracarida</taxon>
        <taxon>Amphipoda</taxon>
        <taxon>Senticaudata</taxon>
        <taxon>Talitrida</taxon>
        <taxon>Talitroidea</taxon>
        <taxon>Hyalellidae</taxon>
        <taxon>Hyalella</taxon>
    </lineage>
</organism>
<dbReference type="AlphaFoldDB" id="A0A6A0H624"/>
<dbReference type="PANTHER" id="PTHR34717">
    <property type="entry name" value="EG:BACR7A4.20 PROTEIN"/>
    <property type="match status" value="1"/>
</dbReference>
<dbReference type="PANTHER" id="PTHR34717:SF1">
    <property type="entry name" value="EG:BACR7A4.20 PROTEIN"/>
    <property type="match status" value="1"/>
</dbReference>
<dbReference type="EMBL" id="JQDR03005880">
    <property type="protein sequence ID" value="KAA0201078.1"/>
    <property type="molecule type" value="Genomic_DNA"/>
</dbReference>
<reference evidence="1" key="3">
    <citation type="submission" date="2019-06" db="EMBL/GenBank/DDBJ databases">
        <authorList>
            <person name="Poynton C."/>
            <person name="Hasenbein S."/>
            <person name="Benoit J.B."/>
            <person name="Sepulveda M.S."/>
            <person name="Poelchau M.F."/>
            <person name="Murali S.C."/>
            <person name="Chen S."/>
            <person name="Glastad K.M."/>
            <person name="Werren J.H."/>
            <person name="Vineis J.H."/>
            <person name="Bowen J.L."/>
            <person name="Friedrich M."/>
            <person name="Jones J."/>
            <person name="Robertson H.M."/>
            <person name="Feyereisen R."/>
            <person name="Mechler-Hickson A."/>
            <person name="Mathers N."/>
            <person name="Lee C.E."/>
            <person name="Colbourne J.K."/>
            <person name="Biales A."/>
            <person name="Johnston J.S."/>
            <person name="Wellborn G.A."/>
            <person name="Rosendale A.J."/>
            <person name="Cridge A.G."/>
            <person name="Munoz-Torres M.C."/>
            <person name="Bain P.A."/>
            <person name="Manny A.R."/>
            <person name="Major K.M."/>
            <person name="Lambert F.N."/>
            <person name="Vulpe C.D."/>
            <person name="Tuck P."/>
            <person name="Blalock B.J."/>
            <person name="Lin Y.-Y."/>
            <person name="Smith M.E."/>
            <person name="Ochoa-Acuna H."/>
            <person name="Chen M.-J.M."/>
            <person name="Childers C.P."/>
            <person name="Qu J."/>
            <person name="Dugan S."/>
            <person name="Lee S.L."/>
            <person name="Chao H."/>
            <person name="Dinh H."/>
            <person name="Han Y."/>
            <person name="Doddapaneni H."/>
            <person name="Worley K.C."/>
            <person name="Muzny D.M."/>
            <person name="Gibbs R.A."/>
            <person name="Richards S."/>
        </authorList>
    </citation>
    <scope>NUCLEOTIDE SEQUENCE</scope>
    <source>
        <strain evidence="1">HAZT.00-mixed</strain>
        <tissue evidence="1">Whole organism</tissue>
    </source>
</reference>
<proteinExistence type="predicted"/>
<name>A0A6A0H624_HYAAZ</name>